<keyword evidence="3" id="KW-1185">Reference proteome</keyword>
<sequence>MDMASKQGLFRRWIELVDRQKLVAIEPAFANHLPQQREVAVEGEVGGNAGVPREPADVPLSAPALQAIPISGSSLGQAMHGGLAEDEKAGTKNK</sequence>
<evidence type="ECO:0000313" key="3">
    <source>
        <dbReference type="Proteomes" id="UP000267029"/>
    </source>
</evidence>
<proteinExistence type="predicted"/>
<protein>
    <submittedName>
        <fullName evidence="2">Uncharacterized protein</fullName>
    </submittedName>
</protein>
<dbReference type="EMBL" id="UXSR01000614">
    <property type="protein sequence ID" value="VDD77064.1"/>
    <property type="molecule type" value="Genomic_DNA"/>
</dbReference>
<dbReference type="Proteomes" id="UP000267029">
    <property type="component" value="Unassembled WGS sequence"/>
</dbReference>
<gene>
    <name evidence="2" type="ORF">MCOS_LOCUS3067</name>
</gene>
<feature type="compositionally biased region" description="Basic and acidic residues" evidence="1">
    <location>
        <begin position="83"/>
        <end position="94"/>
    </location>
</feature>
<feature type="region of interest" description="Disordered" evidence="1">
    <location>
        <begin position="75"/>
        <end position="94"/>
    </location>
</feature>
<dbReference type="AlphaFoldDB" id="A0A0R3U877"/>
<accession>A0A0R3U877</accession>
<evidence type="ECO:0000313" key="2">
    <source>
        <dbReference type="EMBL" id="VDD77064.1"/>
    </source>
</evidence>
<name>A0A0R3U877_MESCO</name>
<reference evidence="2 3" key="1">
    <citation type="submission" date="2018-10" db="EMBL/GenBank/DDBJ databases">
        <authorList>
            <consortium name="Pathogen Informatics"/>
        </authorList>
    </citation>
    <scope>NUCLEOTIDE SEQUENCE [LARGE SCALE GENOMIC DNA]</scope>
</reference>
<evidence type="ECO:0000256" key="1">
    <source>
        <dbReference type="SAM" id="MobiDB-lite"/>
    </source>
</evidence>
<organism evidence="2 3">
    <name type="scientific">Mesocestoides corti</name>
    <name type="common">Flatworm</name>
    <dbReference type="NCBI Taxonomy" id="53468"/>
    <lineage>
        <taxon>Eukaryota</taxon>
        <taxon>Metazoa</taxon>
        <taxon>Spiralia</taxon>
        <taxon>Lophotrochozoa</taxon>
        <taxon>Platyhelminthes</taxon>
        <taxon>Cestoda</taxon>
        <taxon>Eucestoda</taxon>
        <taxon>Cyclophyllidea</taxon>
        <taxon>Mesocestoididae</taxon>
        <taxon>Mesocestoides</taxon>
    </lineage>
</organism>